<reference evidence="2 4" key="1">
    <citation type="journal article" date="2011" name="Nature">
        <title>The Medicago genome provides insight into the evolution of rhizobial symbioses.</title>
        <authorList>
            <person name="Young N.D."/>
            <person name="Debelle F."/>
            <person name="Oldroyd G.E."/>
            <person name="Geurts R."/>
            <person name="Cannon S.B."/>
            <person name="Udvardi M.K."/>
            <person name="Benedito V.A."/>
            <person name="Mayer K.F."/>
            <person name="Gouzy J."/>
            <person name="Schoof H."/>
            <person name="Van de Peer Y."/>
            <person name="Proost S."/>
            <person name="Cook D.R."/>
            <person name="Meyers B.C."/>
            <person name="Spannagl M."/>
            <person name="Cheung F."/>
            <person name="De Mita S."/>
            <person name="Krishnakumar V."/>
            <person name="Gundlach H."/>
            <person name="Zhou S."/>
            <person name="Mudge J."/>
            <person name="Bharti A.K."/>
            <person name="Murray J.D."/>
            <person name="Naoumkina M.A."/>
            <person name="Rosen B."/>
            <person name="Silverstein K.A."/>
            <person name="Tang H."/>
            <person name="Rombauts S."/>
            <person name="Zhao P.X."/>
            <person name="Zhou P."/>
            <person name="Barbe V."/>
            <person name="Bardou P."/>
            <person name="Bechner M."/>
            <person name="Bellec A."/>
            <person name="Berger A."/>
            <person name="Berges H."/>
            <person name="Bidwell S."/>
            <person name="Bisseling T."/>
            <person name="Choisne N."/>
            <person name="Couloux A."/>
            <person name="Denny R."/>
            <person name="Deshpande S."/>
            <person name="Dai X."/>
            <person name="Doyle J.J."/>
            <person name="Dudez A.M."/>
            <person name="Farmer A.D."/>
            <person name="Fouteau S."/>
            <person name="Franken C."/>
            <person name="Gibelin C."/>
            <person name="Gish J."/>
            <person name="Goldstein S."/>
            <person name="Gonzalez A.J."/>
            <person name="Green P.J."/>
            <person name="Hallab A."/>
            <person name="Hartog M."/>
            <person name="Hua A."/>
            <person name="Humphray S.J."/>
            <person name="Jeong D.H."/>
            <person name="Jing Y."/>
            <person name="Jocker A."/>
            <person name="Kenton S.M."/>
            <person name="Kim D.J."/>
            <person name="Klee K."/>
            <person name="Lai H."/>
            <person name="Lang C."/>
            <person name="Lin S."/>
            <person name="Macmil S.L."/>
            <person name="Magdelenat G."/>
            <person name="Matthews L."/>
            <person name="McCorrison J."/>
            <person name="Monaghan E.L."/>
            <person name="Mun J.H."/>
            <person name="Najar F.Z."/>
            <person name="Nicholson C."/>
            <person name="Noirot C."/>
            <person name="O'Bleness M."/>
            <person name="Paule C.R."/>
            <person name="Poulain J."/>
            <person name="Prion F."/>
            <person name="Qin B."/>
            <person name="Qu C."/>
            <person name="Retzel E.F."/>
            <person name="Riddle C."/>
            <person name="Sallet E."/>
            <person name="Samain S."/>
            <person name="Samson N."/>
            <person name="Sanders I."/>
            <person name="Saurat O."/>
            <person name="Scarpelli C."/>
            <person name="Schiex T."/>
            <person name="Segurens B."/>
            <person name="Severin A.J."/>
            <person name="Sherrier D.J."/>
            <person name="Shi R."/>
            <person name="Sims S."/>
            <person name="Singer S.R."/>
            <person name="Sinharoy S."/>
            <person name="Sterck L."/>
            <person name="Viollet A."/>
            <person name="Wang B.B."/>
            <person name="Wang K."/>
            <person name="Wang M."/>
            <person name="Wang X."/>
            <person name="Warfsmann J."/>
            <person name="Weissenbach J."/>
            <person name="White D.D."/>
            <person name="White J.D."/>
            <person name="Wiley G.B."/>
            <person name="Wincker P."/>
            <person name="Xing Y."/>
            <person name="Yang L."/>
            <person name="Yao Z."/>
            <person name="Ying F."/>
            <person name="Zhai J."/>
            <person name="Zhou L."/>
            <person name="Zuber A."/>
            <person name="Denarie J."/>
            <person name="Dixon R.A."/>
            <person name="May G.D."/>
            <person name="Schwartz D.C."/>
            <person name="Rogers J."/>
            <person name="Quetier F."/>
            <person name="Town C.D."/>
            <person name="Roe B.A."/>
        </authorList>
    </citation>
    <scope>NUCLEOTIDE SEQUENCE [LARGE SCALE GENOMIC DNA]</scope>
    <source>
        <strain evidence="2">A17</strain>
        <strain evidence="3 4">cv. Jemalong A17</strain>
    </source>
</reference>
<feature type="region of interest" description="Disordered" evidence="1">
    <location>
        <begin position="1"/>
        <end position="24"/>
    </location>
</feature>
<gene>
    <name evidence="2" type="ordered locus">MTR_4g063865</name>
</gene>
<keyword evidence="4" id="KW-1185">Reference proteome</keyword>
<dbReference type="EnsemblPlants" id="KEH30149">
    <property type="protein sequence ID" value="KEH30149"/>
    <property type="gene ID" value="MTR_4g063865"/>
</dbReference>
<reference evidence="3" key="3">
    <citation type="submission" date="2015-04" db="UniProtKB">
        <authorList>
            <consortium name="EnsemblPlants"/>
        </authorList>
    </citation>
    <scope>IDENTIFICATION</scope>
    <source>
        <strain evidence="3">cv. Jemalong A17</strain>
    </source>
</reference>
<accession>A0A072UK70</accession>
<dbReference type="HOGENOM" id="CLU_2577463_0_0_1"/>
<reference evidence="2 4" key="2">
    <citation type="journal article" date="2014" name="BMC Genomics">
        <title>An improved genome release (version Mt4.0) for the model legume Medicago truncatula.</title>
        <authorList>
            <person name="Tang H."/>
            <person name="Krishnakumar V."/>
            <person name="Bidwell S."/>
            <person name="Rosen B."/>
            <person name="Chan A."/>
            <person name="Zhou S."/>
            <person name="Gentzbittel L."/>
            <person name="Childs K.L."/>
            <person name="Yandell M."/>
            <person name="Gundlach H."/>
            <person name="Mayer K.F."/>
            <person name="Schwartz D.C."/>
            <person name="Town C.D."/>
        </authorList>
    </citation>
    <scope>GENOME REANNOTATION</scope>
    <source>
        <strain evidence="2">A17</strain>
        <strain evidence="3 4">cv. Jemalong A17</strain>
    </source>
</reference>
<evidence type="ECO:0000256" key="1">
    <source>
        <dbReference type="SAM" id="MobiDB-lite"/>
    </source>
</evidence>
<dbReference type="EMBL" id="CM001220">
    <property type="protein sequence ID" value="KEH30149.1"/>
    <property type="molecule type" value="Genomic_DNA"/>
</dbReference>
<proteinExistence type="predicted"/>
<organism evidence="2 4">
    <name type="scientific">Medicago truncatula</name>
    <name type="common">Barrel medic</name>
    <name type="synonym">Medicago tribuloides</name>
    <dbReference type="NCBI Taxonomy" id="3880"/>
    <lineage>
        <taxon>Eukaryota</taxon>
        <taxon>Viridiplantae</taxon>
        <taxon>Streptophyta</taxon>
        <taxon>Embryophyta</taxon>
        <taxon>Tracheophyta</taxon>
        <taxon>Spermatophyta</taxon>
        <taxon>Magnoliopsida</taxon>
        <taxon>eudicotyledons</taxon>
        <taxon>Gunneridae</taxon>
        <taxon>Pentapetalae</taxon>
        <taxon>rosids</taxon>
        <taxon>fabids</taxon>
        <taxon>Fabales</taxon>
        <taxon>Fabaceae</taxon>
        <taxon>Papilionoideae</taxon>
        <taxon>50 kb inversion clade</taxon>
        <taxon>NPAAA clade</taxon>
        <taxon>Hologalegina</taxon>
        <taxon>IRL clade</taxon>
        <taxon>Trifolieae</taxon>
        <taxon>Medicago</taxon>
    </lineage>
</organism>
<dbReference type="AlphaFoldDB" id="A0A072UK70"/>
<name>A0A072UK70_MEDTR</name>
<dbReference type="Proteomes" id="UP000002051">
    <property type="component" value="Chromosome 4"/>
</dbReference>
<evidence type="ECO:0000313" key="3">
    <source>
        <dbReference type="EnsemblPlants" id="KEH30149"/>
    </source>
</evidence>
<sequence>MTSCLRRCSTSPPHPPRLLHHPLPKLHHSSHLKANTPIRLSLRKSETNSTLPFHHLHHHPLITTTLPSTTTTPNNIISVNL</sequence>
<protein>
    <submittedName>
        <fullName evidence="2 3">Uncharacterized protein</fullName>
    </submittedName>
</protein>
<evidence type="ECO:0000313" key="2">
    <source>
        <dbReference type="EMBL" id="KEH30149.1"/>
    </source>
</evidence>
<evidence type="ECO:0000313" key="4">
    <source>
        <dbReference type="Proteomes" id="UP000002051"/>
    </source>
</evidence>